<dbReference type="EMBL" id="CAUOFW020001303">
    <property type="protein sequence ID" value="CAK9143499.1"/>
    <property type="molecule type" value="Genomic_DNA"/>
</dbReference>
<dbReference type="AlphaFoldDB" id="A0ABC8RHZ7"/>
<comment type="caution">
    <text evidence="2">The sequence shown here is derived from an EMBL/GenBank/DDBJ whole genome shotgun (WGS) entry which is preliminary data.</text>
</comment>
<evidence type="ECO:0000313" key="1">
    <source>
        <dbReference type="EMBL" id="CAK9143499.1"/>
    </source>
</evidence>
<name>A0ABC8RHZ7_9AQUA</name>
<sequence length="72" mass="8562">MPNKSEKAVEEAWKNFEDAHKLLYQSEQEFHKMTSKLRSEKVITMTMMPQIEIVMKLIEMERCCQASLQEPE</sequence>
<keyword evidence="3" id="KW-1185">Reference proteome</keyword>
<evidence type="ECO:0000313" key="3">
    <source>
        <dbReference type="Proteomes" id="UP001642360"/>
    </source>
</evidence>
<reference evidence="2 3" key="1">
    <citation type="submission" date="2024-02" db="EMBL/GenBank/DDBJ databases">
        <authorList>
            <person name="Vignale AGUSTIN F."/>
            <person name="Sosa J E."/>
            <person name="Modenutti C."/>
        </authorList>
    </citation>
    <scope>NUCLEOTIDE SEQUENCE [LARGE SCALE GENOMIC DNA]</scope>
</reference>
<gene>
    <name evidence="1" type="ORF">ILEXP_LOCUS11212</name>
    <name evidence="2" type="ORF">ILEXP_LOCUS12352</name>
</gene>
<organism evidence="2 3">
    <name type="scientific">Ilex paraguariensis</name>
    <name type="common">yerba mate</name>
    <dbReference type="NCBI Taxonomy" id="185542"/>
    <lineage>
        <taxon>Eukaryota</taxon>
        <taxon>Viridiplantae</taxon>
        <taxon>Streptophyta</taxon>
        <taxon>Embryophyta</taxon>
        <taxon>Tracheophyta</taxon>
        <taxon>Spermatophyta</taxon>
        <taxon>Magnoliopsida</taxon>
        <taxon>eudicotyledons</taxon>
        <taxon>Gunneridae</taxon>
        <taxon>Pentapetalae</taxon>
        <taxon>asterids</taxon>
        <taxon>campanulids</taxon>
        <taxon>Aquifoliales</taxon>
        <taxon>Aquifoliaceae</taxon>
        <taxon>Ilex</taxon>
    </lineage>
</organism>
<dbReference type="Proteomes" id="UP001642360">
    <property type="component" value="Unassembled WGS sequence"/>
</dbReference>
<proteinExistence type="predicted"/>
<protein>
    <submittedName>
        <fullName evidence="2">Uncharacterized protein</fullName>
    </submittedName>
</protein>
<accession>A0ABC8RHZ7</accession>
<evidence type="ECO:0000313" key="2">
    <source>
        <dbReference type="EMBL" id="CAK9144601.1"/>
    </source>
</evidence>
<dbReference type="EMBL" id="CAUOFW020001405">
    <property type="protein sequence ID" value="CAK9144601.1"/>
    <property type="molecule type" value="Genomic_DNA"/>
</dbReference>